<keyword evidence="1" id="KW-0433">Leucine-rich repeat</keyword>
<name>A0A4U1BX93_9GAMM</name>
<dbReference type="InterPro" id="IPR032675">
    <property type="entry name" value="LRR_dom_sf"/>
</dbReference>
<dbReference type="PANTHER" id="PTHR47566">
    <property type="match status" value="1"/>
</dbReference>
<organism evidence="3 4">
    <name type="scientific">Ferrimonas aestuarii</name>
    <dbReference type="NCBI Taxonomy" id="2569539"/>
    <lineage>
        <taxon>Bacteria</taxon>
        <taxon>Pseudomonadati</taxon>
        <taxon>Pseudomonadota</taxon>
        <taxon>Gammaproteobacteria</taxon>
        <taxon>Alteromonadales</taxon>
        <taxon>Ferrimonadaceae</taxon>
        <taxon>Ferrimonas</taxon>
    </lineage>
</organism>
<comment type="caution">
    <text evidence="3">The sequence shown here is derived from an EMBL/GenBank/DDBJ whole genome shotgun (WGS) entry which is preliminary data.</text>
</comment>
<accession>A0A4U1BX93</accession>
<gene>
    <name evidence="3" type="ORF">FCL42_00930</name>
</gene>
<reference evidence="3 4" key="1">
    <citation type="submission" date="2019-04" db="EMBL/GenBank/DDBJ databases">
        <authorList>
            <person name="Hwang J.C."/>
        </authorList>
    </citation>
    <scope>NUCLEOTIDE SEQUENCE [LARGE SCALE GENOMIC DNA]</scope>
    <source>
        <strain evidence="3 4">IMCC35002</strain>
    </source>
</reference>
<dbReference type="Gene3D" id="2.60.40.2390">
    <property type="match status" value="1"/>
</dbReference>
<sequence length="572" mass="64284">MHMKTTLRNFAIASLLPTLLQGCALLSGGPSPSDAISNTNLIDPQFAQCLSDNGFETWGEIVELDCRSYGIQQLDEIRWMPNLEELLVGTNRLKQIDTSHNPKLRWLLVSRNQLTRLDVSNNKKIERLNLDDNDLGQIVLGDAVELNALYAYKNPVTNVDIEGKPKLKDLGLSGHQLKKLDLSASPLLRSLNLTRGTLEQLDISQNPALVDLRVAKNQLKQLLVANHPKLTYINAELNQLTDVDVSKSENLTQLYLGQNQLRHFELGEATQIEKLRLNHNLLKSLDLSTLTQPKSLVLFQNPLEELTLPEGIDRRIVDANNTPWGASHPVVLSQEPIVELVAAGSILERKGRQYASGFRNVLADKNDFIGIQYSVAWPEGIDVNKMPKQLPIMVRVTHPELTAPSGQKFSQSQWQDNMYINDGNLAMWQFTEDWEMVSGRWQFEVIYKDKVVAKDAMLVQFAFDEEKAKAQVAAKVLEKVFSIDKVLCKNPEFRQCMDLSEGMDINGCMVAVGNHKANCRNRAATELSYEQAQDSEVLRGIMFDYLNCLIEEQGAIDNLPEEQAANCQILGK</sequence>
<evidence type="ECO:0000313" key="4">
    <source>
        <dbReference type="Proteomes" id="UP000305675"/>
    </source>
</evidence>
<dbReference type="GO" id="GO:0035591">
    <property type="term" value="F:signaling adaptor activity"/>
    <property type="evidence" value="ECO:0007669"/>
    <property type="project" value="TreeGrafter"/>
</dbReference>
<evidence type="ECO:0000313" key="3">
    <source>
        <dbReference type="EMBL" id="TKB58345.1"/>
    </source>
</evidence>
<dbReference type="AlphaFoldDB" id="A0A4U1BX93"/>
<dbReference type="SUPFAM" id="SSF52058">
    <property type="entry name" value="L domain-like"/>
    <property type="match status" value="1"/>
</dbReference>
<dbReference type="Proteomes" id="UP000305675">
    <property type="component" value="Unassembled WGS sequence"/>
</dbReference>
<keyword evidence="4" id="KW-1185">Reference proteome</keyword>
<proteinExistence type="predicted"/>
<dbReference type="OrthoDB" id="6306965at2"/>
<evidence type="ECO:0000256" key="1">
    <source>
        <dbReference type="ARBA" id="ARBA00022614"/>
    </source>
</evidence>
<dbReference type="Gene3D" id="3.80.10.10">
    <property type="entry name" value="Ribonuclease Inhibitor"/>
    <property type="match status" value="1"/>
</dbReference>
<dbReference type="PROSITE" id="PS51257">
    <property type="entry name" value="PROKAR_LIPOPROTEIN"/>
    <property type="match status" value="1"/>
</dbReference>
<dbReference type="EMBL" id="SWCJ01000001">
    <property type="protein sequence ID" value="TKB58345.1"/>
    <property type="molecule type" value="Genomic_DNA"/>
</dbReference>
<protein>
    <submittedName>
        <fullName evidence="3">DUF3859 domain-containing protein</fullName>
    </submittedName>
</protein>
<keyword evidence="2" id="KW-0677">Repeat</keyword>
<evidence type="ECO:0000256" key="2">
    <source>
        <dbReference type="ARBA" id="ARBA00022737"/>
    </source>
</evidence>
<dbReference type="PANTHER" id="PTHR47566:SF1">
    <property type="entry name" value="PROTEIN NUD1"/>
    <property type="match status" value="1"/>
</dbReference>
<dbReference type="InterPro" id="IPR052574">
    <property type="entry name" value="CDIRP"/>
</dbReference>